<dbReference type="EMBL" id="CP011339">
    <property type="protein sequence ID" value="AKV69510.1"/>
    <property type="molecule type" value="Genomic_DNA"/>
</dbReference>
<dbReference type="PANTHER" id="PTHR14136">
    <property type="entry name" value="BTB_POZ DOMAIN-CONTAINING PROTEIN KCTD9"/>
    <property type="match status" value="1"/>
</dbReference>
<protein>
    <recommendedName>
        <fullName evidence="4">Pentapeptide repeat family protein</fullName>
    </recommendedName>
</protein>
<evidence type="ECO:0000313" key="3">
    <source>
        <dbReference type="Proteomes" id="UP000068167"/>
    </source>
</evidence>
<proteinExistence type="predicted"/>
<dbReference type="PATRIC" id="fig|1638788.3.peg.4648"/>
<dbReference type="Gene3D" id="2.160.20.80">
    <property type="entry name" value="E3 ubiquitin-protein ligase SopA"/>
    <property type="match status" value="2"/>
</dbReference>
<evidence type="ECO:0000256" key="1">
    <source>
        <dbReference type="SAM" id="MobiDB-lite"/>
    </source>
</evidence>
<name>A0A0K1S628_9CHRO</name>
<feature type="compositionally biased region" description="Basic and acidic residues" evidence="1">
    <location>
        <begin position="1"/>
        <end position="19"/>
    </location>
</feature>
<dbReference type="SUPFAM" id="SSF141571">
    <property type="entry name" value="Pentapeptide repeat-like"/>
    <property type="match status" value="2"/>
</dbReference>
<dbReference type="PANTHER" id="PTHR14136:SF17">
    <property type="entry name" value="BTB_POZ DOMAIN-CONTAINING PROTEIN KCTD9"/>
    <property type="match status" value="1"/>
</dbReference>
<dbReference type="InterPro" id="IPR051082">
    <property type="entry name" value="Pentapeptide-BTB/POZ_domain"/>
</dbReference>
<feature type="region of interest" description="Disordered" evidence="1">
    <location>
        <begin position="1"/>
        <end position="20"/>
    </location>
</feature>
<dbReference type="RefSeq" id="WP_052277445.1">
    <property type="nucleotide sequence ID" value="NZ_CP011339.1"/>
</dbReference>
<sequence>MVNKKLEDTPQMPLDEREQHRKRQELITPFRPSQRWRLFLWQIWRWTGFGEKKLWDLLQLVIIPLVLWGLSSWFNQQATIREQTAAKEADQQKALASYIENLPDLLQKKDIDMKLRQSLVQAKTNVTLGLLKGDPHRQGVLFGFLRESSLLGTPSDTGSPRTINPILQGIRLNEMDLQSAPLHDANLTRADLSKSNLAFASLNRTNLSSANLSRSRLTRANLVNANLRGAWLIEADLRGADLRGANLINVKLDRSIINQETKFEDAFYKGEEDIKSYKVCITDNQEDSIDHDKVCTGNNLVSLKEFWEKQGVILVQPELTKEQLPTPEFFRSVDLSGVNLTRSRLSEVDFSGANLSEANFTNATLTKVKFVKANLMGADLTGANLTGANLTGANLTGAKGIGNQDEKLKQATLCNTTLANGKMYKCFVKKQ</sequence>
<gene>
    <name evidence="2" type="ORF">VL20_4609</name>
</gene>
<evidence type="ECO:0000313" key="2">
    <source>
        <dbReference type="EMBL" id="AKV69510.1"/>
    </source>
</evidence>
<dbReference type="InterPro" id="IPR001646">
    <property type="entry name" value="5peptide_repeat"/>
</dbReference>
<dbReference type="Proteomes" id="UP000068167">
    <property type="component" value="Chromosome"/>
</dbReference>
<evidence type="ECO:0008006" key="4">
    <source>
        <dbReference type="Google" id="ProtNLM"/>
    </source>
</evidence>
<dbReference type="Pfam" id="PF00805">
    <property type="entry name" value="Pentapeptide"/>
    <property type="match status" value="3"/>
</dbReference>
<keyword evidence="3" id="KW-1185">Reference proteome</keyword>
<reference evidence="2 3" key="1">
    <citation type="journal article" date="2016" name="Stand. Genomic Sci.">
        <title>Complete genome sequence and genomic characterization of Microcystis panniformis FACHB 1757 by third-generation sequencing.</title>
        <authorList>
            <person name="Zhang J.Y."/>
            <person name="Guan R."/>
            <person name="Zhang H.J."/>
            <person name="Li H."/>
            <person name="Xiao P."/>
            <person name="Yu G.L."/>
            <person name="Du L."/>
            <person name="Cao D.M."/>
            <person name="Zhu B.C."/>
            <person name="Li R.H."/>
            <person name="Lu Z.H."/>
        </authorList>
    </citation>
    <scope>NUCLEOTIDE SEQUENCE [LARGE SCALE GENOMIC DNA]</scope>
    <source>
        <strain evidence="2 3">FACHB-1757</strain>
    </source>
</reference>
<accession>A0A0K1S628</accession>
<dbReference type="KEGG" id="mpk:VL20_4609"/>
<organism evidence="2 3">
    <name type="scientific">Microcystis panniformis FACHB-1757</name>
    <dbReference type="NCBI Taxonomy" id="1638788"/>
    <lineage>
        <taxon>Bacteria</taxon>
        <taxon>Bacillati</taxon>
        <taxon>Cyanobacteriota</taxon>
        <taxon>Cyanophyceae</taxon>
        <taxon>Oscillatoriophycideae</taxon>
        <taxon>Chroococcales</taxon>
        <taxon>Microcystaceae</taxon>
        <taxon>Microcystis</taxon>
    </lineage>
</organism>
<dbReference type="AlphaFoldDB" id="A0A0K1S628"/>